<evidence type="ECO:0000313" key="2">
    <source>
        <dbReference type="Proteomes" id="UP001345963"/>
    </source>
</evidence>
<sequence length="141" mass="16392">MKTSTEWQRTRCWLPTQSLPAIQVPFSSFLSIRSNRCTENKRATAAGWPKEKSLAQFLCSLHFHCKSNRHSHSALLSPDHSYDFGYSSKSVLSPFVFEDNAHCLQKRELKESLNKITSQKEIRPFRGADLIFRTEMKKLHY</sequence>
<keyword evidence="2" id="KW-1185">Reference proteome</keyword>
<dbReference type="Proteomes" id="UP001345963">
    <property type="component" value="Unassembled WGS sequence"/>
</dbReference>
<accession>A0ABU7C8B0</accession>
<reference evidence="1 2" key="1">
    <citation type="submission" date="2021-07" db="EMBL/GenBank/DDBJ databases">
        <authorList>
            <person name="Palmer J.M."/>
        </authorList>
    </citation>
    <scope>NUCLEOTIDE SEQUENCE [LARGE SCALE GENOMIC DNA]</scope>
    <source>
        <strain evidence="1 2">AT_MEX2019</strain>
        <tissue evidence="1">Muscle</tissue>
    </source>
</reference>
<proteinExistence type="predicted"/>
<evidence type="ECO:0000313" key="1">
    <source>
        <dbReference type="EMBL" id="MED6258515.1"/>
    </source>
</evidence>
<organism evidence="1 2">
    <name type="scientific">Ataeniobius toweri</name>
    <dbReference type="NCBI Taxonomy" id="208326"/>
    <lineage>
        <taxon>Eukaryota</taxon>
        <taxon>Metazoa</taxon>
        <taxon>Chordata</taxon>
        <taxon>Craniata</taxon>
        <taxon>Vertebrata</taxon>
        <taxon>Euteleostomi</taxon>
        <taxon>Actinopterygii</taxon>
        <taxon>Neopterygii</taxon>
        <taxon>Teleostei</taxon>
        <taxon>Neoteleostei</taxon>
        <taxon>Acanthomorphata</taxon>
        <taxon>Ovalentaria</taxon>
        <taxon>Atherinomorphae</taxon>
        <taxon>Cyprinodontiformes</taxon>
        <taxon>Goodeidae</taxon>
        <taxon>Ataeniobius</taxon>
    </lineage>
</organism>
<protein>
    <submittedName>
        <fullName evidence="1">Uncharacterized protein</fullName>
    </submittedName>
</protein>
<name>A0ABU7C8B0_9TELE</name>
<dbReference type="EMBL" id="JAHUTI010080684">
    <property type="protein sequence ID" value="MED6258515.1"/>
    <property type="molecule type" value="Genomic_DNA"/>
</dbReference>
<comment type="caution">
    <text evidence="1">The sequence shown here is derived from an EMBL/GenBank/DDBJ whole genome shotgun (WGS) entry which is preliminary data.</text>
</comment>
<gene>
    <name evidence="1" type="ORF">ATANTOWER_008449</name>
</gene>